<sequence>MTVGDNKQAHRLIPEEIWAKHEGFLNKVGMSGQRDDAANGLLIPDSAQKARQMKKRFYHCGSHAGYSAVVNNQVQKIRDEYENGDISSTEAANKISALQDRLRTGLNVSGGKSPIRIR</sequence>
<protein>
    <submittedName>
        <fullName evidence="1">Uncharacterized protein</fullName>
    </submittedName>
</protein>
<evidence type="ECO:0000313" key="1">
    <source>
        <dbReference type="EMBL" id="AZN35500.1"/>
    </source>
</evidence>
<dbReference type="EMBL" id="CP034433">
    <property type="protein sequence ID" value="AZN35500.1"/>
    <property type="molecule type" value="Genomic_DNA"/>
</dbReference>
<organism evidence="1 2">
    <name type="scientific">Iodobacter ciconiae</name>
    <dbReference type="NCBI Taxonomy" id="2496266"/>
    <lineage>
        <taxon>Bacteria</taxon>
        <taxon>Pseudomonadati</taxon>
        <taxon>Pseudomonadota</taxon>
        <taxon>Betaproteobacteria</taxon>
        <taxon>Neisseriales</taxon>
        <taxon>Chitinibacteraceae</taxon>
        <taxon>Iodobacter</taxon>
    </lineage>
</organism>
<dbReference type="AlphaFoldDB" id="A0A3S8ZPU2"/>
<name>A0A3S8ZPU2_9NEIS</name>
<keyword evidence="2" id="KW-1185">Reference proteome</keyword>
<proteinExistence type="predicted"/>
<dbReference type="OrthoDB" id="8588831at2"/>
<dbReference type="Pfam" id="PF14412">
    <property type="entry name" value="AHH"/>
    <property type="match status" value="1"/>
</dbReference>
<dbReference type="InterPro" id="IPR032871">
    <property type="entry name" value="AHH_dom_containing"/>
</dbReference>
<dbReference type="KEGG" id="iod:EJO50_02755"/>
<evidence type="ECO:0000313" key="2">
    <source>
        <dbReference type="Proteomes" id="UP000282438"/>
    </source>
</evidence>
<dbReference type="Proteomes" id="UP000282438">
    <property type="component" value="Chromosome"/>
</dbReference>
<reference evidence="1 2" key="1">
    <citation type="submission" date="2018-12" db="EMBL/GenBank/DDBJ databases">
        <title>Complete genome sequence of Iodobacter sp. H11R3.</title>
        <authorList>
            <person name="Bae J.-W."/>
        </authorList>
    </citation>
    <scope>NUCLEOTIDE SEQUENCE [LARGE SCALE GENOMIC DNA]</scope>
    <source>
        <strain evidence="1 2">H11R3</strain>
    </source>
</reference>
<accession>A0A3S8ZPU2</accession>
<gene>
    <name evidence="1" type="ORF">EJO50_02755</name>
</gene>